<dbReference type="EC" id="1.1.1.36" evidence="5"/>
<dbReference type="Proteomes" id="UP001163266">
    <property type="component" value="Chromosome"/>
</dbReference>
<name>A0ABY6MM09_9BURK</name>
<feature type="domain" description="Ketoreductase" evidence="4">
    <location>
        <begin position="7"/>
        <end position="187"/>
    </location>
</feature>
<dbReference type="InterPro" id="IPR011283">
    <property type="entry name" value="Acetoacetyl-CoA_reductase"/>
</dbReference>
<dbReference type="PANTHER" id="PTHR42879:SF2">
    <property type="entry name" value="3-OXOACYL-[ACYL-CARRIER-PROTEIN] REDUCTASE FABG"/>
    <property type="match status" value="1"/>
</dbReference>
<dbReference type="NCBIfam" id="NF009464">
    <property type="entry name" value="PRK12824.1"/>
    <property type="match status" value="1"/>
</dbReference>
<dbReference type="SMART" id="SM00822">
    <property type="entry name" value="PKS_KR"/>
    <property type="match status" value="1"/>
</dbReference>
<dbReference type="PROSITE" id="PS00061">
    <property type="entry name" value="ADH_SHORT"/>
    <property type="match status" value="1"/>
</dbReference>
<evidence type="ECO:0000256" key="2">
    <source>
        <dbReference type="ARBA" id="ARBA00023002"/>
    </source>
</evidence>
<dbReference type="InterPro" id="IPR020904">
    <property type="entry name" value="Sc_DH/Rdtase_CS"/>
</dbReference>
<dbReference type="PRINTS" id="PR00080">
    <property type="entry name" value="SDRFAMILY"/>
</dbReference>
<comment type="similarity">
    <text evidence="1 3">Belongs to the short-chain dehydrogenases/reductases (SDR) family.</text>
</comment>
<dbReference type="Gene3D" id="3.40.50.720">
    <property type="entry name" value="NAD(P)-binding Rossmann-like Domain"/>
    <property type="match status" value="1"/>
</dbReference>
<gene>
    <name evidence="5" type="primary">phbB</name>
    <name evidence="5" type="ORF">OMP39_07585</name>
</gene>
<dbReference type="Pfam" id="PF00106">
    <property type="entry name" value="adh_short"/>
    <property type="match status" value="1"/>
</dbReference>
<evidence type="ECO:0000313" key="6">
    <source>
        <dbReference type="Proteomes" id="UP001163266"/>
    </source>
</evidence>
<dbReference type="InterPro" id="IPR057326">
    <property type="entry name" value="KR_dom"/>
</dbReference>
<evidence type="ECO:0000259" key="4">
    <source>
        <dbReference type="SMART" id="SM00822"/>
    </source>
</evidence>
<dbReference type="SUPFAM" id="SSF51735">
    <property type="entry name" value="NAD(P)-binding Rossmann-fold domains"/>
    <property type="match status" value="1"/>
</dbReference>
<dbReference type="InterPro" id="IPR002347">
    <property type="entry name" value="SDR_fam"/>
</dbReference>
<proteinExistence type="inferred from homology"/>
<organism evidence="5 6">
    <name type="scientific">Caldimonas aquatica</name>
    <dbReference type="NCBI Taxonomy" id="376175"/>
    <lineage>
        <taxon>Bacteria</taxon>
        <taxon>Pseudomonadati</taxon>
        <taxon>Pseudomonadota</taxon>
        <taxon>Betaproteobacteria</taxon>
        <taxon>Burkholderiales</taxon>
        <taxon>Sphaerotilaceae</taxon>
        <taxon>Caldimonas</taxon>
    </lineage>
</organism>
<keyword evidence="6" id="KW-1185">Reference proteome</keyword>
<reference evidence="5" key="1">
    <citation type="submission" date="2022-10" db="EMBL/GenBank/DDBJ databases">
        <title>Complete genome sequence of Schlegelella aquatica LMG 23380.</title>
        <authorList>
            <person name="Musilova J."/>
            <person name="Kourilova X."/>
            <person name="Bezdicek M."/>
            <person name="Hermankova K."/>
            <person name="Obruca S."/>
            <person name="Sedlar K."/>
        </authorList>
    </citation>
    <scope>NUCLEOTIDE SEQUENCE</scope>
    <source>
        <strain evidence="5">LMG 23380</strain>
    </source>
</reference>
<dbReference type="RefSeq" id="WP_264891156.1">
    <property type="nucleotide sequence ID" value="NZ_CP110257.1"/>
</dbReference>
<dbReference type="GO" id="GO:0018454">
    <property type="term" value="F:acetoacetyl-CoA reductase activity"/>
    <property type="evidence" value="ECO:0007669"/>
    <property type="project" value="UniProtKB-EC"/>
</dbReference>
<dbReference type="NCBIfam" id="NF009466">
    <property type="entry name" value="PRK12826.1-2"/>
    <property type="match status" value="1"/>
</dbReference>
<keyword evidence="2 5" id="KW-0560">Oxidoreductase</keyword>
<evidence type="ECO:0000256" key="3">
    <source>
        <dbReference type="RuleBase" id="RU000363"/>
    </source>
</evidence>
<dbReference type="NCBIfam" id="TIGR01829">
    <property type="entry name" value="AcAcCoA_reduct"/>
    <property type="match status" value="1"/>
</dbReference>
<dbReference type="InterPro" id="IPR036291">
    <property type="entry name" value="NAD(P)-bd_dom_sf"/>
</dbReference>
<dbReference type="CDD" id="cd05333">
    <property type="entry name" value="BKR_SDR_c"/>
    <property type="match status" value="1"/>
</dbReference>
<dbReference type="EMBL" id="CP110257">
    <property type="protein sequence ID" value="UZD53573.1"/>
    <property type="molecule type" value="Genomic_DNA"/>
</dbReference>
<dbReference type="PANTHER" id="PTHR42879">
    <property type="entry name" value="3-OXOACYL-(ACYL-CARRIER-PROTEIN) REDUCTASE"/>
    <property type="match status" value="1"/>
</dbReference>
<accession>A0ABY6MM09</accession>
<evidence type="ECO:0000256" key="1">
    <source>
        <dbReference type="ARBA" id="ARBA00006484"/>
    </source>
</evidence>
<protein>
    <submittedName>
        <fullName evidence="5">Acetoacetyl-CoA reductase</fullName>
        <ecNumber evidence="5">1.1.1.36</ecNumber>
    </submittedName>
</protein>
<sequence length="250" mass="26998">MSSNTPKVAVVTGGMGGLGEAICKRLSESGLTVVAAHSPGNRRAGEWLERMSQDGYPFAAQAMDVASFASCREAFEEIRRRRGPVSVLVNNAGITRDVSFRKMSEEDWQTVLRTNLDSMFNVTKQVIEDMLALGWGRIVNISSVNGQRGAFGQANYAASKAGIHGFTKSLAVEFAKKNITVNTVSPGYLHTAMVAQVPKDVMETRILPEIPVGRLGEPDEVAQLVSYLACERAAFITGANISINGGQHMY</sequence>
<dbReference type="PRINTS" id="PR00081">
    <property type="entry name" value="GDHRDH"/>
</dbReference>
<dbReference type="InterPro" id="IPR050259">
    <property type="entry name" value="SDR"/>
</dbReference>
<evidence type="ECO:0000313" key="5">
    <source>
        <dbReference type="EMBL" id="UZD53573.1"/>
    </source>
</evidence>